<reference evidence="2 3" key="1">
    <citation type="journal article" date="2023" name="bioRxiv">
        <title>Conserved and derived expression patterns and positive selection on dental genes reveal complex evolutionary context of ever-growing rodent molars.</title>
        <authorList>
            <person name="Calamari Z.T."/>
            <person name="Song A."/>
            <person name="Cohen E."/>
            <person name="Akter M."/>
            <person name="Roy R.D."/>
            <person name="Hallikas O."/>
            <person name="Christensen M.M."/>
            <person name="Li P."/>
            <person name="Marangoni P."/>
            <person name="Jernvall J."/>
            <person name="Klein O.D."/>
        </authorList>
    </citation>
    <scope>NUCLEOTIDE SEQUENCE [LARGE SCALE GENOMIC DNA]</scope>
    <source>
        <strain evidence="2">V071</strain>
    </source>
</reference>
<dbReference type="PANTHER" id="PTHR13390">
    <property type="entry name" value="LIPASE"/>
    <property type="match status" value="1"/>
</dbReference>
<dbReference type="EMBL" id="JBBHLL010001539">
    <property type="protein sequence ID" value="KAK7795977.1"/>
    <property type="molecule type" value="Genomic_DNA"/>
</dbReference>
<comment type="caution">
    <text evidence="2">The sequence shown here is derived from an EMBL/GenBank/DDBJ whole genome shotgun (WGS) entry which is preliminary data.</text>
</comment>
<protein>
    <submittedName>
        <fullName evidence="2">Uncharacterized protein</fullName>
    </submittedName>
</protein>
<dbReference type="Pfam" id="PF10230">
    <property type="entry name" value="LIDHydrolase"/>
    <property type="match status" value="1"/>
</dbReference>
<sequence length="140" mass="15763">MGRVLSGGIRGFLPSAVRLRGALCVPRKINVIHSFLLFPTIERMAETPNGRIATPLLCWFRYALYATGYLLLKPCPEIIKSFIIKKALEKLNFTCEIPLKNFLHPFCLANAAYLGSQEMMQVGKRDDEAIQELLPKVGRL</sequence>
<dbReference type="PANTHER" id="PTHR13390:SF0">
    <property type="entry name" value="LIPID DROPLET-ASSOCIATED HYDROLASE"/>
    <property type="match status" value="1"/>
</dbReference>
<name>A0AAW0GYC1_MYOGA</name>
<dbReference type="GO" id="GO:0005811">
    <property type="term" value="C:lipid droplet"/>
    <property type="evidence" value="ECO:0007669"/>
    <property type="project" value="InterPro"/>
</dbReference>
<evidence type="ECO:0000313" key="2">
    <source>
        <dbReference type="EMBL" id="KAK7795977.1"/>
    </source>
</evidence>
<keyword evidence="3" id="KW-1185">Reference proteome</keyword>
<proteinExistence type="predicted"/>
<gene>
    <name evidence="2" type="ORF">U0070_022696</name>
</gene>
<evidence type="ECO:0000256" key="1">
    <source>
        <dbReference type="ARBA" id="ARBA00022801"/>
    </source>
</evidence>
<evidence type="ECO:0000313" key="3">
    <source>
        <dbReference type="Proteomes" id="UP001488838"/>
    </source>
</evidence>
<dbReference type="GO" id="GO:0019915">
    <property type="term" value="P:lipid storage"/>
    <property type="evidence" value="ECO:0007669"/>
    <property type="project" value="InterPro"/>
</dbReference>
<dbReference type="AlphaFoldDB" id="A0AAW0GYC1"/>
<dbReference type="GO" id="GO:0016298">
    <property type="term" value="F:lipase activity"/>
    <property type="evidence" value="ECO:0007669"/>
    <property type="project" value="InterPro"/>
</dbReference>
<dbReference type="Proteomes" id="UP001488838">
    <property type="component" value="Unassembled WGS sequence"/>
</dbReference>
<accession>A0AAW0GYC1</accession>
<organism evidence="2 3">
    <name type="scientific">Myodes glareolus</name>
    <name type="common">Bank vole</name>
    <name type="synonym">Clethrionomys glareolus</name>
    <dbReference type="NCBI Taxonomy" id="447135"/>
    <lineage>
        <taxon>Eukaryota</taxon>
        <taxon>Metazoa</taxon>
        <taxon>Chordata</taxon>
        <taxon>Craniata</taxon>
        <taxon>Vertebrata</taxon>
        <taxon>Euteleostomi</taxon>
        <taxon>Mammalia</taxon>
        <taxon>Eutheria</taxon>
        <taxon>Euarchontoglires</taxon>
        <taxon>Glires</taxon>
        <taxon>Rodentia</taxon>
        <taxon>Myomorpha</taxon>
        <taxon>Muroidea</taxon>
        <taxon>Cricetidae</taxon>
        <taxon>Arvicolinae</taxon>
        <taxon>Myodes</taxon>
    </lineage>
</organism>
<keyword evidence="1" id="KW-0378">Hydrolase</keyword>
<dbReference type="InterPro" id="IPR019363">
    <property type="entry name" value="LDAH"/>
</dbReference>